<dbReference type="SUPFAM" id="SSF51246">
    <property type="entry name" value="Rudiment single hybrid motif"/>
    <property type="match status" value="1"/>
</dbReference>
<evidence type="ECO:0000256" key="10">
    <source>
        <dbReference type="PROSITE-ProRule" id="PRU00409"/>
    </source>
</evidence>
<dbReference type="InterPro" id="IPR020561">
    <property type="entry name" value="PRibGlycinamid_synth_ATP-grasp"/>
</dbReference>
<dbReference type="SMART" id="SM01209">
    <property type="entry name" value="GARS_A"/>
    <property type="match status" value="1"/>
</dbReference>
<comment type="pathway">
    <text evidence="1">Purine metabolism; IMP biosynthesis via de novo pathway; N(1)-(5-phospho-D-ribosyl)glycinamide from 5-phospho-alpha-D-ribose 1-diphosphate: step 2/2.</text>
</comment>
<accession>A0ABP0KDQ5</accession>
<dbReference type="EMBL" id="CAXAMN010008391">
    <property type="protein sequence ID" value="CAK9024929.1"/>
    <property type="molecule type" value="Genomic_DNA"/>
</dbReference>
<dbReference type="PROSITE" id="PS00184">
    <property type="entry name" value="GARS"/>
    <property type="match status" value="1"/>
</dbReference>
<evidence type="ECO:0000259" key="12">
    <source>
        <dbReference type="PROSITE" id="PS50975"/>
    </source>
</evidence>
<dbReference type="SUPFAM" id="SSF52440">
    <property type="entry name" value="PreATP-grasp domain"/>
    <property type="match status" value="1"/>
</dbReference>
<dbReference type="InterPro" id="IPR013815">
    <property type="entry name" value="ATP_grasp_subdomain_1"/>
</dbReference>
<dbReference type="InterPro" id="IPR011054">
    <property type="entry name" value="Rudment_hybrid_motif"/>
</dbReference>
<dbReference type="InterPro" id="IPR000115">
    <property type="entry name" value="PRibGlycinamide_synth"/>
</dbReference>
<dbReference type="Pfam" id="PF01071">
    <property type="entry name" value="GARS_A"/>
    <property type="match status" value="1"/>
</dbReference>
<dbReference type="PROSITE" id="PS50011">
    <property type="entry name" value="PROTEIN_KINASE_DOM"/>
    <property type="match status" value="1"/>
</dbReference>
<dbReference type="Pfam" id="PF02844">
    <property type="entry name" value="GARS_N"/>
    <property type="match status" value="1"/>
</dbReference>
<dbReference type="PANTHER" id="PTHR43472">
    <property type="entry name" value="PHOSPHORIBOSYLAMINE--GLYCINE LIGASE"/>
    <property type="match status" value="1"/>
</dbReference>
<dbReference type="Proteomes" id="UP001642484">
    <property type="component" value="Unassembled WGS sequence"/>
</dbReference>
<comment type="similarity">
    <text evidence="7">Belongs to the GARS family.</text>
</comment>
<dbReference type="SMART" id="SM00220">
    <property type="entry name" value="S_TKc"/>
    <property type="match status" value="1"/>
</dbReference>
<evidence type="ECO:0000256" key="7">
    <source>
        <dbReference type="ARBA" id="ARBA00038345"/>
    </source>
</evidence>
<dbReference type="InterPro" id="IPR011009">
    <property type="entry name" value="Kinase-like_dom_sf"/>
</dbReference>
<evidence type="ECO:0000313" key="13">
    <source>
        <dbReference type="EMBL" id="CAK9024929.1"/>
    </source>
</evidence>
<gene>
    <name evidence="13" type="ORF">CCMP2556_LOCUS15820</name>
</gene>
<reference evidence="13 14" key="1">
    <citation type="submission" date="2024-02" db="EMBL/GenBank/DDBJ databases">
        <authorList>
            <person name="Chen Y."/>
            <person name="Shah S."/>
            <person name="Dougan E. K."/>
            <person name="Thang M."/>
            <person name="Chan C."/>
        </authorList>
    </citation>
    <scope>NUCLEOTIDE SEQUENCE [LARGE SCALE GENOMIC DNA]</scope>
</reference>
<dbReference type="PROSITE" id="PS50975">
    <property type="entry name" value="ATP_GRASP"/>
    <property type="match status" value="1"/>
</dbReference>
<dbReference type="EC" id="6.3.4.13" evidence="2"/>
<dbReference type="InterPro" id="IPR020559">
    <property type="entry name" value="PRibGlycinamide_synth_CS"/>
</dbReference>
<evidence type="ECO:0000256" key="6">
    <source>
        <dbReference type="ARBA" id="ARBA00022840"/>
    </source>
</evidence>
<dbReference type="PROSITE" id="PS00108">
    <property type="entry name" value="PROTEIN_KINASE_ST"/>
    <property type="match status" value="1"/>
</dbReference>
<dbReference type="Pfam" id="PF00069">
    <property type="entry name" value="Pkinase"/>
    <property type="match status" value="1"/>
</dbReference>
<dbReference type="PANTHER" id="PTHR43472:SF1">
    <property type="entry name" value="PHOSPHORIBOSYLAMINE--GLYCINE LIGASE, CHLOROPLASTIC"/>
    <property type="match status" value="1"/>
</dbReference>
<dbReference type="Gene3D" id="3.30.1490.20">
    <property type="entry name" value="ATP-grasp fold, A domain"/>
    <property type="match status" value="1"/>
</dbReference>
<dbReference type="InterPro" id="IPR020560">
    <property type="entry name" value="PRibGlycinamide_synth_C-dom"/>
</dbReference>
<evidence type="ECO:0000256" key="9">
    <source>
        <dbReference type="ARBA" id="ARBA00042864"/>
    </source>
</evidence>
<dbReference type="InterPro" id="IPR020562">
    <property type="entry name" value="PRibGlycinamide_synth_N"/>
</dbReference>
<evidence type="ECO:0000256" key="4">
    <source>
        <dbReference type="ARBA" id="ARBA00022741"/>
    </source>
</evidence>
<keyword evidence="14" id="KW-1185">Reference proteome</keyword>
<keyword evidence="3" id="KW-0436">Ligase</keyword>
<feature type="domain" description="Protein kinase" evidence="11">
    <location>
        <begin position="1"/>
        <end position="217"/>
    </location>
</feature>
<protein>
    <recommendedName>
        <fullName evidence="2">phosphoribosylamine--glycine ligase</fullName>
        <ecNumber evidence="2">6.3.4.13</ecNumber>
    </recommendedName>
    <alternativeName>
        <fullName evidence="8">Glycinamide ribonucleotide synthetase</fullName>
    </alternativeName>
    <alternativeName>
        <fullName evidence="9">Phosphoribosylglycinamide synthetase</fullName>
    </alternativeName>
</protein>
<evidence type="ECO:0000256" key="5">
    <source>
        <dbReference type="ARBA" id="ARBA00022755"/>
    </source>
</evidence>
<evidence type="ECO:0000256" key="1">
    <source>
        <dbReference type="ARBA" id="ARBA00005174"/>
    </source>
</evidence>
<dbReference type="Gene3D" id="1.10.510.10">
    <property type="entry name" value="Transferase(Phosphotransferase) domain 1"/>
    <property type="match status" value="1"/>
</dbReference>
<sequence length="502" mass="53736">MEYCAGGDLRIWLDSLAQASERLPEDSVLHLFSQMLKGVEYVHSCHILHRDLKTSNMLLDVDHRIVKVGDFGIARVLESTTAVAVTMLGTPYYMSPEAFRLFVFAPHFLPFASVAIDRTVAMDVLVVGGGGREHAIAVKLRESPKERMTNLPIGDSDVAALVAAAEERRLPWFFVGPEAPLCAGLADALNAKGVPCFGPSKLAAELEASKAFSKDFFAKYKLPTASYRTFKTGEHEAALKYVEEEYGAGRELVVKASGLAAGKGVLMPQSVEEAKEAVKEVMVNKVFGAAGDELVVEQLLVGEECSCMAFSDGQTAAMMVAAQDHKRVDDNDQGPNTGGMGAYAPAPCLTDDLKPFVKEVLQRTVEALAAEGRKYVGVLYGGFMLTKDGPMLLEYNCRFGDPETQVLLPLLDSDLFEIALGCAEGNLKARVPEVRWKPGAAATVVCAAKGYPGSYPKGLPITGIPEADAVEGVKVYHAGTKQDASGLASTGGGKTTILMQYG</sequence>
<evidence type="ECO:0000256" key="8">
    <source>
        <dbReference type="ARBA" id="ARBA00042242"/>
    </source>
</evidence>
<dbReference type="InterPro" id="IPR000719">
    <property type="entry name" value="Prot_kinase_dom"/>
</dbReference>
<evidence type="ECO:0000256" key="3">
    <source>
        <dbReference type="ARBA" id="ARBA00022598"/>
    </source>
</evidence>
<dbReference type="Pfam" id="PF02843">
    <property type="entry name" value="GARS_C"/>
    <property type="match status" value="1"/>
</dbReference>
<dbReference type="SUPFAM" id="SSF56059">
    <property type="entry name" value="Glutathione synthetase ATP-binding domain-like"/>
    <property type="match status" value="1"/>
</dbReference>
<keyword evidence="6 10" id="KW-0067">ATP-binding</keyword>
<dbReference type="SMART" id="SM01210">
    <property type="entry name" value="GARS_C"/>
    <property type="match status" value="1"/>
</dbReference>
<keyword evidence="4 10" id="KW-0547">Nucleotide-binding</keyword>
<dbReference type="InterPro" id="IPR016185">
    <property type="entry name" value="PreATP-grasp_dom_sf"/>
</dbReference>
<dbReference type="SUPFAM" id="SSF56112">
    <property type="entry name" value="Protein kinase-like (PK-like)"/>
    <property type="match status" value="1"/>
</dbReference>
<dbReference type="Gene3D" id="3.30.470.20">
    <property type="entry name" value="ATP-grasp fold, B domain"/>
    <property type="match status" value="1"/>
</dbReference>
<comment type="caution">
    <text evidence="13">The sequence shown here is derived from an EMBL/GenBank/DDBJ whole genome shotgun (WGS) entry which is preliminary data.</text>
</comment>
<dbReference type="InterPro" id="IPR037123">
    <property type="entry name" value="PRibGlycinamide_synth_C_sf"/>
</dbReference>
<name>A0ABP0KDQ5_9DINO</name>
<dbReference type="InterPro" id="IPR011761">
    <property type="entry name" value="ATP-grasp"/>
</dbReference>
<evidence type="ECO:0000313" key="14">
    <source>
        <dbReference type="Proteomes" id="UP001642484"/>
    </source>
</evidence>
<feature type="domain" description="ATP-grasp" evidence="12">
    <location>
        <begin position="214"/>
        <end position="424"/>
    </location>
</feature>
<dbReference type="NCBIfam" id="TIGR00877">
    <property type="entry name" value="purD"/>
    <property type="match status" value="1"/>
</dbReference>
<organism evidence="13 14">
    <name type="scientific">Durusdinium trenchii</name>
    <dbReference type="NCBI Taxonomy" id="1381693"/>
    <lineage>
        <taxon>Eukaryota</taxon>
        <taxon>Sar</taxon>
        <taxon>Alveolata</taxon>
        <taxon>Dinophyceae</taxon>
        <taxon>Suessiales</taxon>
        <taxon>Symbiodiniaceae</taxon>
        <taxon>Durusdinium</taxon>
    </lineage>
</organism>
<keyword evidence="5" id="KW-0658">Purine biosynthesis</keyword>
<dbReference type="InterPro" id="IPR008271">
    <property type="entry name" value="Ser/Thr_kinase_AS"/>
</dbReference>
<evidence type="ECO:0000256" key="2">
    <source>
        <dbReference type="ARBA" id="ARBA00013255"/>
    </source>
</evidence>
<proteinExistence type="inferred from homology"/>
<evidence type="ECO:0000259" key="11">
    <source>
        <dbReference type="PROSITE" id="PS50011"/>
    </source>
</evidence>
<dbReference type="Gene3D" id="3.90.600.10">
    <property type="entry name" value="Phosphoribosylglycinamide synthetase, C-terminal domain"/>
    <property type="match status" value="1"/>
</dbReference>
<dbReference type="Gene3D" id="3.40.50.20">
    <property type="match status" value="1"/>
</dbReference>